<evidence type="ECO:0000256" key="4">
    <source>
        <dbReference type="ARBA" id="ARBA00022764"/>
    </source>
</evidence>
<sequence>MPLSRRLIAESPRGNADRRGCRVEAGVRHARWLAIARGAVRLVAVLLLATSLPGRAAFPVDGDAAGQSASNPSAPRDIGEWIQRMQGAWCQRSYSGTFVVLASSGAMASSRISHVCDGARQIERVEALSGTPRTIFRRNEEVRTFLPQSKTVRLNTRDASSLFPQWREVRGAALSRFYVARPLGQERVAGYMADVVWLQPLDMLRFGYRLWSERETGLVLKLQTIGSEGRVLEQVAFSELDLKSPVQADQLERLMDTTAGYRVVASTVVKTTARAEGWTLRQPVAGFVPVSCYRRSPGATNAAHGVLQCTYSDGLATVSLFIQPFDPQHHSVATQMTGMGATQMLTQRLAPDVWLTAVGEVPLQTLQLFASQLERLR</sequence>
<dbReference type="GO" id="GO:0045152">
    <property type="term" value="F:antisigma factor binding"/>
    <property type="evidence" value="ECO:0007669"/>
    <property type="project" value="TreeGrafter"/>
</dbReference>
<dbReference type="InterPro" id="IPR038484">
    <property type="entry name" value="MucB/RseB_C_sf"/>
</dbReference>
<evidence type="ECO:0000313" key="8">
    <source>
        <dbReference type="Proteomes" id="UP000194432"/>
    </source>
</evidence>
<gene>
    <name evidence="7" type="ORF">CBP34_14375</name>
</gene>
<dbReference type="CDD" id="cd16327">
    <property type="entry name" value="RseB"/>
    <property type="match status" value="1"/>
</dbReference>
<protein>
    <submittedName>
        <fullName evidence="7">Transcriptional regulator</fullName>
    </submittedName>
</protein>
<evidence type="ECO:0000259" key="5">
    <source>
        <dbReference type="Pfam" id="PF03888"/>
    </source>
</evidence>
<proteinExistence type="inferred from homology"/>
<dbReference type="PANTHER" id="PTHR38782:SF1">
    <property type="entry name" value="SIGMA-E FACTOR REGULATORY PROTEIN RSEB"/>
    <property type="match status" value="1"/>
</dbReference>
<keyword evidence="4" id="KW-0574">Periplasm</keyword>
<evidence type="ECO:0000259" key="6">
    <source>
        <dbReference type="Pfam" id="PF17188"/>
    </source>
</evidence>
<feature type="domain" description="MucB/RseB C-terminal" evidence="6">
    <location>
        <begin position="274"/>
        <end position="373"/>
    </location>
</feature>
<reference evidence="7 8" key="1">
    <citation type="submission" date="2017-05" db="EMBL/GenBank/DDBJ databases">
        <title>Polyphasic characterization of four soil-derived phenanthrene-degrading Acidovorax strains and proposal of Acidovorax phenanthrenivorans sp. nov.</title>
        <authorList>
            <person name="Singleton D.R."/>
            <person name="Lee J."/>
            <person name="Dickey A.N."/>
            <person name="Stroud A."/>
            <person name="Scholl E.H."/>
            <person name="Wright F.A."/>
            <person name="Aitken M.D."/>
        </authorList>
    </citation>
    <scope>NUCLEOTIDE SEQUENCE [LARGE SCALE GENOMIC DNA]</scope>
    <source>
        <strain evidence="7">NA3</strain>
    </source>
</reference>
<dbReference type="PIRSF" id="PIRSF005427">
    <property type="entry name" value="RseB"/>
    <property type="match status" value="1"/>
</dbReference>
<dbReference type="EMBL" id="CP021361">
    <property type="protein sequence ID" value="ART52609.1"/>
    <property type="molecule type" value="Genomic_DNA"/>
</dbReference>
<dbReference type="InterPro" id="IPR005588">
    <property type="entry name" value="MucB_RseB"/>
</dbReference>
<comment type="subcellular location">
    <subcellularLocation>
        <location evidence="1">Periplasm</location>
    </subcellularLocation>
</comment>
<feature type="domain" description="MucB/RseB N-terminal" evidence="5">
    <location>
        <begin position="79"/>
        <end position="254"/>
    </location>
</feature>
<dbReference type="GO" id="GO:0032885">
    <property type="term" value="P:regulation of polysaccharide biosynthetic process"/>
    <property type="evidence" value="ECO:0007669"/>
    <property type="project" value="TreeGrafter"/>
</dbReference>
<keyword evidence="3" id="KW-0732">Signal</keyword>
<dbReference type="AlphaFoldDB" id="A0A240U419"/>
<name>A0A240U419_9BURK</name>
<comment type="similarity">
    <text evidence="2">Belongs to the RseB family.</text>
</comment>
<evidence type="ECO:0000256" key="3">
    <source>
        <dbReference type="ARBA" id="ARBA00022729"/>
    </source>
</evidence>
<dbReference type="Gene3D" id="2.50.20.10">
    <property type="entry name" value="Lipoprotein localisation LolA/LolB/LppX"/>
    <property type="match status" value="1"/>
</dbReference>
<dbReference type="Gene3D" id="3.30.200.100">
    <property type="entry name" value="MucB/RseB, C-terminal domain"/>
    <property type="match status" value="1"/>
</dbReference>
<dbReference type="PANTHER" id="PTHR38782">
    <property type="match status" value="1"/>
</dbReference>
<dbReference type="Pfam" id="PF03888">
    <property type="entry name" value="MucB_RseB"/>
    <property type="match status" value="1"/>
</dbReference>
<dbReference type="GO" id="GO:0030288">
    <property type="term" value="C:outer membrane-bounded periplasmic space"/>
    <property type="evidence" value="ECO:0007669"/>
    <property type="project" value="TreeGrafter"/>
</dbReference>
<dbReference type="KEGG" id="acin:CBP34_14375"/>
<dbReference type="InterPro" id="IPR033436">
    <property type="entry name" value="MucB/RseB_C"/>
</dbReference>
<dbReference type="InterPro" id="IPR033434">
    <property type="entry name" value="MucB/RseB_N"/>
</dbReference>
<evidence type="ECO:0000256" key="1">
    <source>
        <dbReference type="ARBA" id="ARBA00004418"/>
    </source>
</evidence>
<accession>A0A240U419</accession>
<dbReference type="Proteomes" id="UP000194432">
    <property type="component" value="Chromosome 1"/>
</dbReference>
<keyword evidence="8" id="KW-1185">Reference proteome</keyword>
<organism evidence="7 8">
    <name type="scientific">Acidovorax carolinensis</name>
    <dbReference type="NCBI Taxonomy" id="553814"/>
    <lineage>
        <taxon>Bacteria</taxon>
        <taxon>Pseudomonadati</taxon>
        <taxon>Pseudomonadota</taxon>
        <taxon>Betaproteobacteria</taxon>
        <taxon>Burkholderiales</taxon>
        <taxon>Comamonadaceae</taxon>
        <taxon>Acidovorax</taxon>
    </lineage>
</organism>
<evidence type="ECO:0000313" key="7">
    <source>
        <dbReference type="EMBL" id="ART52609.1"/>
    </source>
</evidence>
<evidence type="ECO:0000256" key="2">
    <source>
        <dbReference type="ARBA" id="ARBA00008150"/>
    </source>
</evidence>
<dbReference type="Pfam" id="PF17188">
    <property type="entry name" value="MucB_RseB_C"/>
    <property type="match status" value="1"/>
</dbReference>